<keyword evidence="4 7" id="KW-1133">Transmembrane helix</keyword>
<reference evidence="9 10" key="1">
    <citation type="submission" date="2023-07" db="EMBL/GenBank/DDBJ databases">
        <title>Sequencing the genomes of 1000 actinobacteria strains.</title>
        <authorList>
            <person name="Klenk H.-P."/>
        </authorList>
    </citation>
    <scope>NUCLEOTIDE SEQUENCE [LARGE SCALE GENOMIC DNA]</scope>
    <source>
        <strain evidence="9 10">DSM 15539</strain>
    </source>
</reference>
<name>A0ABU1T2A4_9ACTO</name>
<evidence type="ECO:0000313" key="10">
    <source>
        <dbReference type="Proteomes" id="UP001266099"/>
    </source>
</evidence>
<dbReference type="InterPro" id="IPR050487">
    <property type="entry name" value="FtsQ_DivIB"/>
</dbReference>
<evidence type="ECO:0000256" key="6">
    <source>
        <dbReference type="SAM" id="MobiDB-lite"/>
    </source>
</evidence>
<evidence type="ECO:0000256" key="2">
    <source>
        <dbReference type="ARBA" id="ARBA00022618"/>
    </source>
</evidence>
<dbReference type="InterPro" id="IPR005548">
    <property type="entry name" value="Cell_div_FtsQ/DivIB_C"/>
</dbReference>
<feature type="compositionally biased region" description="Polar residues" evidence="6">
    <location>
        <begin position="14"/>
        <end position="27"/>
    </location>
</feature>
<evidence type="ECO:0000256" key="7">
    <source>
        <dbReference type="SAM" id="Phobius"/>
    </source>
</evidence>
<dbReference type="Pfam" id="PF03799">
    <property type="entry name" value="FtsQ_DivIB_C"/>
    <property type="match status" value="1"/>
</dbReference>
<evidence type="ECO:0000313" key="9">
    <source>
        <dbReference type="EMBL" id="MDR6939000.1"/>
    </source>
</evidence>
<evidence type="ECO:0000256" key="3">
    <source>
        <dbReference type="ARBA" id="ARBA00022692"/>
    </source>
</evidence>
<dbReference type="RefSeq" id="WP_309955271.1">
    <property type="nucleotide sequence ID" value="NZ_JAVDUJ010000001.1"/>
</dbReference>
<feature type="domain" description="Cell division protein FtsQ/DivIB C-terminal" evidence="8">
    <location>
        <begin position="295"/>
        <end position="389"/>
    </location>
</feature>
<accession>A0ABU1T2A4</accession>
<dbReference type="PANTHER" id="PTHR37820">
    <property type="entry name" value="CELL DIVISION PROTEIN DIVIB"/>
    <property type="match status" value="1"/>
</dbReference>
<dbReference type="Proteomes" id="UP001266099">
    <property type="component" value="Unassembled WGS sequence"/>
</dbReference>
<feature type="transmembrane region" description="Helical" evidence="7">
    <location>
        <begin position="187"/>
        <end position="210"/>
    </location>
</feature>
<keyword evidence="1" id="KW-1003">Cell membrane</keyword>
<evidence type="ECO:0000256" key="4">
    <source>
        <dbReference type="ARBA" id="ARBA00022989"/>
    </source>
</evidence>
<evidence type="ECO:0000259" key="8">
    <source>
        <dbReference type="Pfam" id="PF03799"/>
    </source>
</evidence>
<keyword evidence="10" id="KW-1185">Reference proteome</keyword>
<keyword evidence="5" id="KW-0131">Cell cycle</keyword>
<protein>
    <submittedName>
        <fullName evidence="9">Cell division septal protein FtsQ</fullName>
    </submittedName>
</protein>
<dbReference type="EMBL" id="JAVDUJ010000001">
    <property type="protein sequence ID" value="MDR6939000.1"/>
    <property type="molecule type" value="Genomic_DNA"/>
</dbReference>
<comment type="caution">
    <text evidence="9">The sequence shown here is derived from an EMBL/GenBank/DDBJ whole genome shotgun (WGS) entry which is preliminary data.</text>
</comment>
<dbReference type="PANTHER" id="PTHR37820:SF1">
    <property type="entry name" value="CELL DIVISION PROTEIN FTSQ"/>
    <property type="match status" value="1"/>
</dbReference>
<evidence type="ECO:0000256" key="5">
    <source>
        <dbReference type="ARBA" id="ARBA00023306"/>
    </source>
</evidence>
<sequence>MRVPKQPRKRFSESSKQLPDTSVTGNFAQPAEFEVSMAGGEIASAAPTSTMPDSVPTAPLVNLAQEAEYSDVVVRSNARQDRSDTDLDPDDLNLAQVPLTAAENKSAVAEDAKAQRLKALVRTVQDLRQNLYTKFPIRRKSAVRKKVRGQKNRMGRKYFAQAQSAVSLDARIAEKKHERRRVRYRRIGISFGALGIILVALWILLFAPFARFDPESVEVQGATPPSTIDPAQVAKILQNYTGEPLLFLRKSGITQELQQIPEVGSVNFEISFGAPVRINLEMAKPVFCVPQGDSCQAVNATGQKMRVSANDLTNIPRLGPVPENKDQAQVVQAALELLNVIAPDLRALIARVDYSPAGQFSFHLTDNRTVNWGISEFNDVKAKILRSLLTEPGKTSFDVSLPEAPVAK</sequence>
<gene>
    <name evidence="9" type="ORF">J2S36_000543</name>
</gene>
<keyword evidence="7" id="KW-0472">Membrane</keyword>
<feature type="region of interest" description="Disordered" evidence="6">
    <location>
        <begin position="1"/>
        <end position="28"/>
    </location>
</feature>
<proteinExistence type="predicted"/>
<organism evidence="9 10">
    <name type="scientific">Arcanobacterium hippocoleae</name>
    <dbReference type="NCBI Taxonomy" id="149017"/>
    <lineage>
        <taxon>Bacteria</taxon>
        <taxon>Bacillati</taxon>
        <taxon>Actinomycetota</taxon>
        <taxon>Actinomycetes</taxon>
        <taxon>Actinomycetales</taxon>
        <taxon>Actinomycetaceae</taxon>
        <taxon>Arcanobacterium</taxon>
    </lineage>
</organism>
<dbReference type="GO" id="GO:0051301">
    <property type="term" value="P:cell division"/>
    <property type="evidence" value="ECO:0007669"/>
    <property type="project" value="UniProtKB-KW"/>
</dbReference>
<evidence type="ECO:0000256" key="1">
    <source>
        <dbReference type="ARBA" id="ARBA00022475"/>
    </source>
</evidence>
<keyword evidence="3 7" id="KW-0812">Transmembrane</keyword>
<keyword evidence="2 9" id="KW-0132">Cell division</keyword>